<name>A0A395J5F9_9HELO</name>
<dbReference type="AlphaFoldDB" id="A0A395J5F9"/>
<proteinExistence type="predicted"/>
<feature type="compositionally biased region" description="Basic residues" evidence="4">
    <location>
        <begin position="74"/>
        <end position="83"/>
    </location>
</feature>
<organism evidence="5 6">
    <name type="scientific">Monilinia fructigena</name>
    <dbReference type="NCBI Taxonomy" id="38457"/>
    <lineage>
        <taxon>Eukaryota</taxon>
        <taxon>Fungi</taxon>
        <taxon>Dikarya</taxon>
        <taxon>Ascomycota</taxon>
        <taxon>Pezizomycotina</taxon>
        <taxon>Leotiomycetes</taxon>
        <taxon>Helotiales</taxon>
        <taxon>Sclerotiniaceae</taxon>
        <taxon>Monilinia</taxon>
    </lineage>
</organism>
<keyword evidence="3" id="KW-0539">Nucleus</keyword>
<dbReference type="Pfam" id="PF04615">
    <property type="entry name" value="Utp14"/>
    <property type="match status" value="1"/>
</dbReference>
<dbReference type="InterPro" id="IPR006709">
    <property type="entry name" value="SSU_processome_Utp14"/>
</dbReference>
<dbReference type="Proteomes" id="UP000249056">
    <property type="component" value="Unassembled WGS sequence"/>
</dbReference>
<evidence type="ECO:0000256" key="3">
    <source>
        <dbReference type="ARBA" id="ARBA00023242"/>
    </source>
</evidence>
<gene>
    <name evidence="5" type="ORF">DID88_008478</name>
</gene>
<dbReference type="GO" id="GO:0006364">
    <property type="term" value="P:rRNA processing"/>
    <property type="evidence" value="ECO:0007669"/>
    <property type="project" value="InterPro"/>
</dbReference>
<comment type="caution">
    <text evidence="5">The sequence shown here is derived from an EMBL/GenBank/DDBJ whole genome shotgun (WGS) entry which is preliminary data.</text>
</comment>
<evidence type="ECO:0000256" key="1">
    <source>
        <dbReference type="ARBA" id="ARBA00004604"/>
    </source>
</evidence>
<sequence length="142" mass="16808">MSSKPLFKVSSRRVGSLLRVAEMTRIKIREFEELEMNKLTMEEVKARRDQLRMARELLYREELKAKRVKKIKSKSYRKVHRKQREKEEAKNRAALEEGGFVPSEDELEAQDRRRATERQWGQSTENSKWAKATKTLGRAAWG</sequence>
<comment type="subcellular location">
    <subcellularLocation>
        <location evidence="1">Nucleus</location>
        <location evidence="1">Nucleolus</location>
    </subcellularLocation>
</comment>
<evidence type="ECO:0000256" key="2">
    <source>
        <dbReference type="ARBA" id="ARBA00022553"/>
    </source>
</evidence>
<dbReference type="OrthoDB" id="277439at2759"/>
<evidence type="ECO:0000313" key="6">
    <source>
        <dbReference type="Proteomes" id="UP000249056"/>
    </source>
</evidence>
<evidence type="ECO:0000313" key="5">
    <source>
        <dbReference type="EMBL" id="RAL67745.1"/>
    </source>
</evidence>
<feature type="compositionally biased region" description="Basic and acidic residues" evidence="4">
    <location>
        <begin position="84"/>
        <end position="95"/>
    </location>
</feature>
<protein>
    <submittedName>
        <fullName evidence="5">Uncharacterized protein</fullName>
    </submittedName>
</protein>
<dbReference type="EMBL" id="QKRW01000003">
    <property type="protein sequence ID" value="RAL67745.1"/>
    <property type="molecule type" value="Genomic_DNA"/>
</dbReference>
<keyword evidence="6" id="KW-1185">Reference proteome</keyword>
<feature type="region of interest" description="Disordered" evidence="4">
    <location>
        <begin position="74"/>
        <end position="142"/>
    </location>
</feature>
<accession>A0A395J5F9</accession>
<dbReference type="PANTHER" id="PTHR14150:SF12">
    <property type="entry name" value="U3 SMALL NUCLEOLAR RNA-ASSOCIATED PROTEIN 14 HOMOLOG A"/>
    <property type="match status" value="1"/>
</dbReference>
<evidence type="ECO:0000256" key="4">
    <source>
        <dbReference type="SAM" id="MobiDB-lite"/>
    </source>
</evidence>
<dbReference type="GO" id="GO:0032040">
    <property type="term" value="C:small-subunit processome"/>
    <property type="evidence" value="ECO:0007669"/>
    <property type="project" value="InterPro"/>
</dbReference>
<keyword evidence="2" id="KW-0597">Phosphoprotein</keyword>
<reference evidence="5 6" key="1">
    <citation type="submission" date="2018-06" db="EMBL/GenBank/DDBJ databases">
        <title>Genome Sequence of the Brown Rot Fungal Pathogen Monilinia fructigena.</title>
        <authorList>
            <person name="Landi L."/>
            <person name="De Miccolis Angelini R.M."/>
            <person name="Pollastro S."/>
            <person name="Abate D."/>
            <person name="Faretra F."/>
            <person name="Romanazzi G."/>
        </authorList>
    </citation>
    <scope>NUCLEOTIDE SEQUENCE [LARGE SCALE GENOMIC DNA]</scope>
    <source>
        <strain evidence="5 6">Mfrg269</strain>
    </source>
</reference>
<dbReference type="PANTHER" id="PTHR14150">
    <property type="entry name" value="U3 SMALL NUCLEOLAR RNA-ASSOCIATED PROTEIN 14"/>
    <property type="match status" value="1"/>
</dbReference>